<dbReference type="EMBL" id="RRYP01002046">
    <property type="protein sequence ID" value="TNV85199.1"/>
    <property type="molecule type" value="Genomic_DNA"/>
</dbReference>
<organism evidence="1 2">
    <name type="scientific">Halteria grandinella</name>
    <dbReference type="NCBI Taxonomy" id="5974"/>
    <lineage>
        <taxon>Eukaryota</taxon>
        <taxon>Sar</taxon>
        <taxon>Alveolata</taxon>
        <taxon>Ciliophora</taxon>
        <taxon>Intramacronucleata</taxon>
        <taxon>Spirotrichea</taxon>
        <taxon>Stichotrichia</taxon>
        <taxon>Sporadotrichida</taxon>
        <taxon>Halteriidae</taxon>
        <taxon>Halteria</taxon>
    </lineage>
</organism>
<reference evidence="1" key="1">
    <citation type="submission" date="2019-06" db="EMBL/GenBank/DDBJ databases">
        <authorList>
            <person name="Zheng W."/>
        </authorList>
    </citation>
    <scope>NUCLEOTIDE SEQUENCE</scope>
    <source>
        <strain evidence="1">QDHG01</strain>
    </source>
</reference>
<protein>
    <submittedName>
        <fullName evidence="1">Uncharacterized protein</fullName>
    </submittedName>
</protein>
<proteinExistence type="predicted"/>
<accession>A0A8J8P355</accession>
<dbReference type="AlphaFoldDB" id="A0A8J8P355"/>
<gene>
    <name evidence="1" type="ORF">FGO68_gene17076</name>
</gene>
<name>A0A8J8P355_HALGN</name>
<dbReference type="Proteomes" id="UP000785679">
    <property type="component" value="Unassembled WGS sequence"/>
</dbReference>
<evidence type="ECO:0000313" key="1">
    <source>
        <dbReference type="EMBL" id="TNV85199.1"/>
    </source>
</evidence>
<sequence>MKHSGQQGDSLTQKLKYRQRSHNMIIKYANQHSAKRQSEEYQQDIRQGLFKNLNAIAQIEVLTIQVQQLKRIIEMMP</sequence>
<comment type="caution">
    <text evidence="1">The sequence shown here is derived from an EMBL/GenBank/DDBJ whole genome shotgun (WGS) entry which is preliminary data.</text>
</comment>
<keyword evidence="2" id="KW-1185">Reference proteome</keyword>
<evidence type="ECO:0000313" key="2">
    <source>
        <dbReference type="Proteomes" id="UP000785679"/>
    </source>
</evidence>